<dbReference type="InterPro" id="IPR018097">
    <property type="entry name" value="EGF_Ca-bd_CS"/>
</dbReference>
<dbReference type="CDD" id="cd00191">
    <property type="entry name" value="TY"/>
    <property type="match status" value="1"/>
</dbReference>
<dbReference type="GO" id="GO:0005509">
    <property type="term" value="F:calcium ion binding"/>
    <property type="evidence" value="ECO:0007669"/>
    <property type="project" value="InterPro"/>
</dbReference>
<dbReference type="SMART" id="SM00181">
    <property type="entry name" value="EGF"/>
    <property type="match status" value="6"/>
</dbReference>
<dbReference type="FunFam" id="2.10.25.10:FF:000038">
    <property type="entry name" value="Fibrillin 2"/>
    <property type="match status" value="1"/>
</dbReference>
<feature type="disulfide bond" evidence="14">
    <location>
        <begin position="839"/>
        <end position="846"/>
    </location>
</feature>
<dbReference type="GO" id="GO:0060070">
    <property type="term" value="P:canonical Wnt signaling pathway"/>
    <property type="evidence" value="ECO:0007669"/>
    <property type="project" value="TreeGrafter"/>
</dbReference>
<keyword evidence="10 14" id="KW-1015">Disulfide bond</keyword>
<feature type="repeat" description="LDL-receptor class B" evidence="13">
    <location>
        <begin position="1023"/>
        <end position="1067"/>
    </location>
</feature>
<dbReference type="InterPro" id="IPR006605">
    <property type="entry name" value="G2_nidogen/fibulin_G2F"/>
</dbReference>
<evidence type="ECO:0000256" key="13">
    <source>
        <dbReference type="PROSITE-ProRule" id="PRU00461"/>
    </source>
</evidence>
<keyword evidence="9" id="KW-0130">Cell adhesion</keyword>
<evidence type="ECO:0000259" key="18">
    <source>
        <dbReference type="PROSITE" id="PS51162"/>
    </source>
</evidence>
<feature type="domain" description="EGF-like" evidence="16">
    <location>
        <begin position="753"/>
        <end position="791"/>
    </location>
</feature>
<dbReference type="InterPro" id="IPR003886">
    <property type="entry name" value="NIDO_dom"/>
</dbReference>
<dbReference type="InterPro" id="IPR050778">
    <property type="entry name" value="Cueball_EGF_LRP_Nidogen"/>
</dbReference>
<dbReference type="Ensembl" id="ENSDCDT00010043847.1">
    <property type="protein sequence ID" value="ENSDCDP00010035126.1"/>
    <property type="gene ID" value="ENSDCDG00010022644.1"/>
</dbReference>
<accession>A0AAY4CRZ6</accession>
<protein>
    <recommendedName>
        <fullName evidence="22">Nidogen-1</fullName>
    </recommendedName>
</protein>
<dbReference type="PROSITE" id="PS51120">
    <property type="entry name" value="LDLRB"/>
    <property type="match status" value="3"/>
</dbReference>
<dbReference type="InterPro" id="IPR000033">
    <property type="entry name" value="LDLR_classB_rpt"/>
</dbReference>
<proteinExistence type="predicted"/>
<dbReference type="SMART" id="SM00682">
    <property type="entry name" value="G2F"/>
    <property type="match status" value="1"/>
</dbReference>
<keyword evidence="2" id="KW-0964">Secreted</keyword>
<dbReference type="PROSITE" id="PS00484">
    <property type="entry name" value="THYROGLOBULIN_1_1"/>
    <property type="match status" value="1"/>
</dbReference>
<evidence type="ECO:0000256" key="6">
    <source>
        <dbReference type="ARBA" id="ARBA00022737"/>
    </source>
</evidence>
<dbReference type="Gene3D" id="2.10.25.10">
    <property type="entry name" value="Laminin"/>
    <property type="match status" value="5"/>
</dbReference>
<dbReference type="GO" id="GO:0042813">
    <property type="term" value="F:Wnt receptor activity"/>
    <property type="evidence" value="ECO:0007669"/>
    <property type="project" value="TreeGrafter"/>
</dbReference>
<dbReference type="GO" id="GO:0005604">
    <property type="term" value="C:basement membrane"/>
    <property type="evidence" value="ECO:0007669"/>
    <property type="project" value="UniProtKB-SubCell"/>
</dbReference>
<comment type="caution">
    <text evidence="12">Lacks conserved residue(s) required for the propagation of feature annotation.</text>
</comment>
<dbReference type="Pfam" id="PF07474">
    <property type="entry name" value="G2F"/>
    <property type="match status" value="1"/>
</dbReference>
<reference evidence="20" key="3">
    <citation type="submission" date="2025-09" db="UniProtKB">
        <authorList>
            <consortium name="Ensembl"/>
        </authorList>
    </citation>
    <scope>IDENTIFICATION</scope>
</reference>
<keyword evidence="21" id="KW-1185">Reference proteome</keyword>
<evidence type="ECO:0000256" key="8">
    <source>
        <dbReference type="ARBA" id="ARBA00022869"/>
    </source>
</evidence>
<dbReference type="Pfam" id="PF12947">
    <property type="entry name" value="EGF_3"/>
    <property type="match status" value="2"/>
</dbReference>
<dbReference type="PROSITE" id="PS51220">
    <property type="entry name" value="NIDO"/>
    <property type="match status" value="1"/>
</dbReference>
<dbReference type="GO" id="GO:0005886">
    <property type="term" value="C:plasma membrane"/>
    <property type="evidence" value="ECO:0007669"/>
    <property type="project" value="TreeGrafter"/>
</dbReference>
<dbReference type="SMART" id="SM00135">
    <property type="entry name" value="LY"/>
    <property type="match status" value="5"/>
</dbReference>
<evidence type="ECO:0000313" key="20">
    <source>
        <dbReference type="Ensembl" id="ENSDCDP00010035126.1"/>
    </source>
</evidence>
<evidence type="ECO:0000256" key="11">
    <source>
        <dbReference type="ARBA" id="ARBA00023180"/>
    </source>
</evidence>
<feature type="domain" description="NIDO" evidence="19">
    <location>
        <begin position="100"/>
        <end position="264"/>
    </location>
</feature>
<dbReference type="PANTHER" id="PTHR46513">
    <property type="entry name" value="VITELLOGENIN RECEPTOR-LIKE PROTEIN-RELATED-RELATED"/>
    <property type="match status" value="1"/>
</dbReference>
<keyword evidence="5 15" id="KW-0732">Signal</keyword>
<dbReference type="Pfam" id="PF14670">
    <property type="entry name" value="FXa_inhibition"/>
    <property type="match status" value="1"/>
</dbReference>
<dbReference type="SMART" id="SM00539">
    <property type="entry name" value="NIDO"/>
    <property type="match status" value="1"/>
</dbReference>
<keyword evidence="8" id="KW-0084">Basement membrane</keyword>
<feature type="chain" id="PRO_5044326101" description="Nidogen-1" evidence="15">
    <location>
        <begin position="25"/>
        <end position="1196"/>
    </location>
</feature>
<keyword evidence="11" id="KW-0325">Glycoprotein</keyword>
<feature type="repeat" description="LDL-receptor class B" evidence="13">
    <location>
        <begin position="980"/>
        <end position="1022"/>
    </location>
</feature>
<dbReference type="InterPro" id="IPR011042">
    <property type="entry name" value="6-blade_b-propeller_TolB-like"/>
</dbReference>
<dbReference type="Pfam" id="PF12662">
    <property type="entry name" value="cEGF"/>
    <property type="match status" value="1"/>
</dbReference>
<evidence type="ECO:0000259" key="19">
    <source>
        <dbReference type="PROSITE" id="PS51220"/>
    </source>
</evidence>
<organism evidence="20 21">
    <name type="scientific">Denticeps clupeoides</name>
    <name type="common">denticle herring</name>
    <dbReference type="NCBI Taxonomy" id="299321"/>
    <lineage>
        <taxon>Eukaryota</taxon>
        <taxon>Metazoa</taxon>
        <taxon>Chordata</taxon>
        <taxon>Craniata</taxon>
        <taxon>Vertebrata</taxon>
        <taxon>Euteleostomi</taxon>
        <taxon>Actinopterygii</taxon>
        <taxon>Neopterygii</taxon>
        <taxon>Teleostei</taxon>
        <taxon>Clupei</taxon>
        <taxon>Clupeiformes</taxon>
        <taxon>Denticipitoidei</taxon>
        <taxon>Denticipitidae</taxon>
        <taxon>Denticeps</taxon>
    </lineage>
</organism>
<dbReference type="PROSITE" id="PS01187">
    <property type="entry name" value="EGF_CA"/>
    <property type="match status" value="1"/>
</dbReference>
<dbReference type="CDD" id="cd00054">
    <property type="entry name" value="EGF_CA"/>
    <property type="match status" value="2"/>
</dbReference>
<dbReference type="SUPFAM" id="SSF54511">
    <property type="entry name" value="GFP-like"/>
    <property type="match status" value="1"/>
</dbReference>
<dbReference type="GeneID" id="114795835"/>
<evidence type="ECO:0000259" key="17">
    <source>
        <dbReference type="PROSITE" id="PS50993"/>
    </source>
</evidence>
<dbReference type="InterPro" id="IPR036857">
    <property type="entry name" value="Thyroglobulin_1_sf"/>
</dbReference>
<dbReference type="Pfam" id="PF06119">
    <property type="entry name" value="NIDO"/>
    <property type="match status" value="1"/>
</dbReference>
<sequence>MLLPRPDLLLWAACLGSALRLARGVGRAEMFPFGRGAGDQRLEPGSDRTRQLALDQPLMFYNGRFDRIYINTNGFIATAEPAKESEYLGRMPASFGMVAALQGDLDTSDGVGGVFFRQDSSPATLQLASDHISRAFPQDDEVSPSHTLVVTWVDVAARESPSRGDGEVTRRNTFQLVVASVESVSYAILLYPRDGMQFLSTGLAGSSTLMQAGFSKGLEASHPRFSSTSQYYRTTNDDEASVQELPEKTNSGKRGVWVYEIGTYPHFTYVVPGEVTDLPPEEPDESSYSGQQQQVVEYPPYHPSPEDETAVEHSLPIQTVQYQPHNPQILDVEESVIPVKVFSYDLETCSNNRDKCSTFADCRDYASGYCCHCRPGFFGNGKQCISEDRPQVMNGKVSSRVFVGNSPSPVELSSNDLHAYVVTNDGRAYVAISHIPASIGASLLPLPAMAGGIGWAFALQHPGYKNGFSIAGGEFTRQAEVTFTPGGEKLTITQEFRGIDDHNHLLVSIRLEGRIPEVPQGATVQVEPYSEVYHYSHAHITSSSTRSYVVTTRDGATQNRSYQWKETITYQRCAHDDVSAMHPSQMLRVDTFYVTYDANEQLIRYGTRNNVGDVSGGEQDENPCYTGRHGCDTNAVCNPGQGHQYACQCGTGFTGDGRVCYDIDECRETPDTCGHHAICNNQPGTFRCECVHGYQFASDGQTCVEGDRPLDHCQAGTHDCDRPERAHCSYTGGSGYVCSCLPGFAGDGRRCQDIDECQPGRCHRDADCINTVGSFTCRCRGGFYGDGFYCSSEREKTRCELHREQALSATESGPRGPRPSPGQYVPTCDVEGAYESMQCHQSISQCWCVDENGDEIANSRTGHGATPNCHSGGHQVRPTPRPDVYPLPPGTNLLFTQSGRIEFIPLDGYDMKQSEVKTALHLPEKVVVGVAYDCREKMVYWTDISSPSISKASVQGGEPIDVIKTDLGSPEGIALDHLSRTMFWTDSMKDQIEVASLDGSQRRVLINTDLVNPRAIIADPINGNLYWADWNRDAPKIETSHMDGTNRRLLASSNLGLPNGLTFDPQTSLLCWADAGTHKVECMNPAQSDRRQVTEGIQYPFGLTSHGKNLYYTDWTRNAVIALDRYTGKEANEFQPQKRSRMYGIATAYAHCPSGQNYCSVNNGGCTHLCLATPGGRACLCPHNAGDRCVEGNGRY</sequence>
<dbReference type="InterPro" id="IPR024731">
    <property type="entry name" value="NELL2-like_EGF"/>
</dbReference>
<keyword evidence="7" id="KW-0106">Calcium</keyword>
<dbReference type="SUPFAM" id="SSF57184">
    <property type="entry name" value="Growth factor receptor domain"/>
    <property type="match status" value="1"/>
</dbReference>
<dbReference type="InterPro" id="IPR000742">
    <property type="entry name" value="EGF"/>
</dbReference>
<dbReference type="Pfam" id="PF00086">
    <property type="entry name" value="Thyroglobulin_1"/>
    <property type="match status" value="1"/>
</dbReference>
<evidence type="ECO:0000256" key="12">
    <source>
        <dbReference type="PROSITE-ProRule" id="PRU00076"/>
    </source>
</evidence>
<feature type="domain" description="EGF-like" evidence="16">
    <location>
        <begin position="662"/>
        <end position="704"/>
    </location>
</feature>
<dbReference type="Pfam" id="PF00058">
    <property type="entry name" value="Ldl_recept_b"/>
    <property type="match status" value="3"/>
</dbReference>
<evidence type="ECO:0000256" key="10">
    <source>
        <dbReference type="ARBA" id="ARBA00023157"/>
    </source>
</evidence>
<dbReference type="SMART" id="SM00211">
    <property type="entry name" value="TY"/>
    <property type="match status" value="1"/>
</dbReference>
<dbReference type="Proteomes" id="UP000694580">
    <property type="component" value="Chromosome 8"/>
</dbReference>
<dbReference type="GO" id="GO:0007160">
    <property type="term" value="P:cell-matrix adhesion"/>
    <property type="evidence" value="ECO:0007669"/>
    <property type="project" value="InterPro"/>
</dbReference>
<dbReference type="Gene3D" id="2.120.10.30">
    <property type="entry name" value="TolB, C-terminal domain"/>
    <property type="match status" value="1"/>
</dbReference>
<dbReference type="SUPFAM" id="SSF57610">
    <property type="entry name" value="Thyroglobulin type-1 domain"/>
    <property type="match status" value="1"/>
</dbReference>
<feature type="domain" description="EGF-like" evidence="16">
    <location>
        <begin position="709"/>
        <end position="752"/>
    </location>
</feature>
<dbReference type="CDD" id="cd00255">
    <property type="entry name" value="nidG2"/>
    <property type="match status" value="1"/>
</dbReference>
<evidence type="ECO:0000256" key="15">
    <source>
        <dbReference type="SAM" id="SignalP"/>
    </source>
</evidence>
<dbReference type="InterPro" id="IPR049883">
    <property type="entry name" value="NOTCH1_EGF-like"/>
</dbReference>
<dbReference type="FunFam" id="2.10.25.10:FF:000139">
    <property type="entry name" value="Fibulin-1"/>
    <property type="match status" value="1"/>
</dbReference>
<feature type="domain" description="EGF-like" evidence="16">
    <location>
        <begin position="620"/>
        <end position="661"/>
    </location>
</feature>
<dbReference type="PROSITE" id="PS00010">
    <property type="entry name" value="ASX_HYDROXYL"/>
    <property type="match status" value="3"/>
</dbReference>
<keyword evidence="4 12" id="KW-0245">EGF-like domain</keyword>
<evidence type="ECO:0000256" key="3">
    <source>
        <dbReference type="ARBA" id="ARBA00022530"/>
    </source>
</evidence>
<dbReference type="InterPro" id="IPR026823">
    <property type="entry name" value="cEGF"/>
</dbReference>
<reference evidence="20 21" key="1">
    <citation type="submission" date="2020-06" db="EMBL/GenBank/DDBJ databases">
        <authorList>
            <consortium name="Wellcome Sanger Institute Data Sharing"/>
        </authorList>
    </citation>
    <scope>NUCLEOTIDE SEQUENCE [LARGE SCALE GENOMIC DNA]</scope>
</reference>
<evidence type="ECO:0000313" key="21">
    <source>
        <dbReference type="Proteomes" id="UP000694580"/>
    </source>
</evidence>
<dbReference type="InterPro" id="IPR009017">
    <property type="entry name" value="GFP"/>
</dbReference>
<dbReference type="AlphaFoldDB" id="A0AAY4CRZ6"/>
<evidence type="ECO:0000256" key="5">
    <source>
        <dbReference type="ARBA" id="ARBA00022729"/>
    </source>
</evidence>
<evidence type="ECO:0000256" key="1">
    <source>
        <dbReference type="ARBA" id="ARBA00004302"/>
    </source>
</evidence>
<dbReference type="FunFam" id="2.120.10.30:FF:000030">
    <property type="entry name" value="Nidogen 1"/>
    <property type="match status" value="1"/>
</dbReference>
<dbReference type="SUPFAM" id="SSF63825">
    <property type="entry name" value="YWTD domain"/>
    <property type="match status" value="1"/>
</dbReference>
<dbReference type="GO" id="GO:0030855">
    <property type="term" value="P:epithelial cell differentiation"/>
    <property type="evidence" value="ECO:0007669"/>
    <property type="project" value="UniProtKB-ARBA"/>
</dbReference>
<dbReference type="PROSITE" id="PS51162">
    <property type="entry name" value="THYROGLOBULIN_1_2"/>
    <property type="match status" value="1"/>
</dbReference>
<dbReference type="PROSITE" id="PS50993">
    <property type="entry name" value="NIDOGEN_G2"/>
    <property type="match status" value="1"/>
</dbReference>
<dbReference type="RefSeq" id="XP_028845351.1">
    <property type="nucleotide sequence ID" value="XM_028989518.1"/>
</dbReference>
<evidence type="ECO:0008006" key="22">
    <source>
        <dbReference type="Google" id="ProtNLM"/>
    </source>
</evidence>
<reference evidence="20" key="2">
    <citation type="submission" date="2025-08" db="UniProtKB">
        <authorList>
            <consortium name="Ensembl"/>
        </authorList>
    </citation>
    <scope>IDENTIFICATION</scope>
</reference>
<name>A0AAY4CRZ6_9TELE</name>
<dbReference type="SUPFAM" id="SSF57196">
    <property type="entry name" value="EGF/Laminin"/>
    <property type="match status" value="2"/>
</dbReference>
<evidence type="ECO:0000259" key="16">
    <source>
        <dbReference type="PROSITE" id="PS50026"/>
    </source>
</evidence>
<dbReference type="SMART" id="SM00179">
    <property type="entry name" value="EGF_CA"/>
    <property type="match status" value="4"/>
</dbReference>
<feature type="domain" description="Thyroglobulin type-1" evidence="18">
    <location>
        <begin position="796"/>
        <end position="869"/>
    </location>
</feature>
<dbReference type="PROSITE" id="PS50026">
    <property type="entry name" value="EGF_3"/>
    <property type="match status" value="4"/>
</dbReference>
<gene>
    <name evidence="20" type="primary">nid1a</name>
</gene>
<evidence type="ECO:0000256" key="7">
    <source>
        <dbReference type="ARBA" id="ARBA00022837"/>
    </source>
</evidence>
<dbReference type="InterPro" id="IPR000716">
    <property type="entry name" value="Thyroglobulin_1"/>
</dbReference>
<dbReference type="Gene3D" id="2.40.155.10">
    <property type="entry name" value="Green fluorescent protein"/>
    <property type="match status" value="1"/>
</dbReference>
<keyword evidence="6" id="KW-0677">Repeat</keyword>
<dbReference type="GeneTree" id="ENSGT00940000156318"/>
<dbReference type="Gene3D" id="4.10.800.10">
    <property type="entry name" value="Thyroglobulin type-1"/>
    <property type="match status" value="1"/>
</dbReference>
<dbReference type="PROSITE" id="PS01186">
    <property type="entry name" value="EGF_2"/>
    <property type="match status" value="5"/>
</dbReference>
<dbReference type="InterPro" id="IPR009030">
    <property type="entry name" value="Growth_fac_rcpt_cys_sf"/>
</dbReference>
<evidence type="ECO:0000256" key="14">
    <source>
        <dbReference type="PROSITE-ProRule" id="PRU00500"/>
    </source>
</evidence>
<dbReference type="PANTHER" id="PTHR46513:SF6">
    <property type="entry name" value="NIDOGEN-1"/>
    <property type="match status" value="1"/>
</dbReference>
<comment type="subcellular location">
    <subcellularLocation>
        <location evidence="1">Secreted</location>
        <location evidence="1">Extracellular space</location>
        <location evidence="1">Extracellular matrix</location>
        <location evidence="1">Basement membrane</location>
    </subcellularLocation>
</comment>
<feature type="signal peptide" evidence="15">
    <location>
        <begin position="1"/>
        <end position="24"/>
    </location>
</feature>
<keyword evidence="3" id="KW-0272">Extracellular matrix</keyword>
<evidence type="ECO:0000256" key="4">
    <source>
        <dbReference type="ARBA" id="ARBA00022536"/>
    </source>
</evidence>
<feature type="domain" description="Nidogen G2 beta-barrel" evidence="17">
    <location>
        <begin position="389"/>
        <end position="621"/>
    </location>
</feature>
<evidence type="ECO:0000256" key="2">
    <source>
        <dbReference type="ARBA" id="ARBA00022525"/>
    </source>
</evidence>
<dbReference type="GO" id="GO:0017147">
    <property type="term" value="F:Wnt-protein binding"/>
    <property type="evidence" value="ECO:0007669"/>
    <property type="project" value="TreeGrafter"/>
</dbReference>
<dbReference type="InterPro" id="IPR001881">
    <property type="entry name" value="EGF-like_Ca-bd_dom"/>
</dbReference>
<dbReference type="InterPro" id="IPR000152">
    <property type="entry name" value="EGF-type_Asp/Asn_hydroxyl_site"/>
</dbReference>
<feature type="repeat" description="LDL-receptor class B" evidence="13">
    <location>
        <begin position="937"/>
        <end position="979"/>
    </location>
</feature>
<dbReference type="Pfam" id="PF07645">
    <property type="entry name" value="EGF_CA"/>
    <property type="match status" value="1"/>
</dbReference>
<evidence type="ECO:0000256" key="9">
    <source>
        <dbReference type="ARBA" id="ARBA00022889"/>
    </source>
</evidence>